<evidence type="ECO:0000313" key="1">
    <source>
        <dbReference type="EMBL" id="KAK3576146.1"/>
    </source>
</evidence>
<dbReference type="Proteomes" id="UP001195483">
    <property type="component" value="Unassembled WGS sequence"/>
</dbReference>
<reference evidence="1" key="2">
    <citation type="journal article" date="2021" name="Genome Biol. Evol.">
        <title>Developing a high-quality reference genome for a parasitic bivalve with doubly uniparental inheritance (Bivalvia: Unionida).</title>
        <authorList>
            <person name="Smith C.H."/>
        </authorList>
    </citation>
    <scope>NUCLEOTIDE SEQUENCE</scope>
    <source>
        <strain evidence="1">CHS0354</strain>
        <tissue evidence="1">Mantle</tissue>
    </source>
</reference>
<sequence>MNNYYELYKLHIVYITQRVNSDKCHGCQRKCIRLIQIDFQVCLHSKALVWLTVKPAYYLRVFIHYKGFLWARKWMCSTNLRAK</sequence>
<organism evidence="1 2">
    <name type="scientific">Potamilus streckersoni</name>
    <dbReference type="NCBI Taxonomy" id="2493646"/>
    <lineage>
        <taxon>Eukaryota</taxon>
        <taxon>Metazoa</taxon>
        <taxon>Spiralia</taxon>
        <taxon>Lophotrochozoa</taxon>
        <taxon>Mollusca</taxon>
        <taxon>Bivalvia</taxon>
        <taxon>Autobranchia</taxon>
        <taxon>Heteroconchia</taxon>
        <taxon>Palaeoheterodonta</taxon>
        <taxon>Unionida</taxon>
        <taxon>Unionoidea</taxon>
        <taxon>Unionidae</taxon>
        <taxon>Ambleminae</taxon>
        <taxon>Lampsilini</taxon>
        <taxon>Potamilus</taxon>
    </lineage>
</organism>
<accession>A0AAE0RMA1</accession>
<evidence type="ECO:0000313" key="2">
    <source>
        <dbReference type="Proteomes" id="UP001195483"/>
    </source>
</evidence>
<reference evidence="1" key="1">
    <citation type="journal article" date="2021" name="Genome Biol. Evol.">
        <title>A High-Quality Reference Genome for a Parasitic Bivalve with Doubly Uniparental Inheritance (Bivalvia: Unionida).</title>
        <authorList>
            <person name="Smith C.H."/>
        </authorList>
    </citation>
    <scope>NUCLEOTIDE SEQUENCE</scope>
    <source>
        <strain evidence="1">CHS0354</strain>
    </source>
</reference>
<keyword evidence="2" id="KW-1185">Reference proteome</keyword>
<dbReference type="EMBL" id="JAEAOA010001007">
    <property type="protein sequence ID" value="KAK3576146.1"/>
    <property type="molecule type" value="Genomic_DNA"/>
</dbReference>
<name>A0AAE0RMA1_9BIVA</name>
<comment type="caution">
    <text evidence="1">The sequence shown here is derived from an EMBL/GenBank/DDBJ whole genome shotgun (WGS) entry which is preliminary data.</text>
</comment>
<gene>
    <name evidence="1" type="ORF">CHS0354_016305</name>
</gene>
<protein>
    <submittedName>
        <fullName evidence="1">Uncharacterized protein</fullName>
    </submittedName>
</protein>
<reference evidence="1" key="3">
    <citation type="submission" date="2023-05" db="EMBL/GenBank/DDBJ databases">
        <authorList>
            <person name="Smith C.H."/>
        </authorList>
    </citation>
    <scope>NUCLEOTIDE SEQUENCE</scope>
    <source>
        <strain evidence="1">CHS0354</strain>
        <tissue evidence="1">Mantle</tissue>
    </source>
</reference>
<proteinExistence type="predicted"/>
<dbReference type="AlphaFoldDB" id="A0AAE0RMA1"/>